<sequence length="321" mass="33823">MPKPMAPLVVEGLARATDLVKLWEAADPEAALAGVAGDVGAIAVGGHVRADGAFLERFPKLQLVANFGVGYDAIDAAWAEAHGVVVTNTPGVLDEEVADTALGLVLATVRQLPAAERHLRAGKWIDGAFPLSHTLRGRTMGILGLGRIGKAVAKRAEAFGLTVIYHGRRQQQDVSYRYCPTLVGLAEACDILVVITPGGAETRNLVDAEVLKALGPTGILINVARGSVVDEDALVEALRSKTILGAGLDVFAEEPKVPPALLDLDHVVLLPHVGSASHHTRDAMGQLVVDNILCWQADRPPLTPVAETPWQGRYKAMAGTP</sequence>
<reference evidence="7 8" key="1">
    <citation type="submission" date="2018-09" db="EMBL/GenBank/DDBJ databases">
        <authorList>
            <person name="Grouzdev D.S."/>
            <person name="Krutkina M.S."/>
        </authorList>
    </citation>
    <scope>NUCLEOTIDE SEQUENCE [LARGE SCALE GENOMIC DNA]</scope>
    <source>
        <strain evidence="7 8">RmlP001</strain>
    </source>
</reference>
<dbReference type="EMBL" id="QYBC01000013">
    <property type="protein sequence ID" value="RYB03733.1"/>
    <property type="molecule type" value="Genomic_DNA"/>
</dbReference>
<dbReference type="InterPro" id="IPR006140">
    <property type="entry name" value="D-isomer_DH_NAD-bd"/>
</dbReference>
<comment type="similarity">
    <text evidence="4">Belongs to the D-isomer specific 2-hydroxyacid dehydrogenase family.</text>
</comment>
<accession>A0A4Q2RD16</accession>
<protein>
    <submittedName>
        <fullName evidence="7">2-hydroxyacid dehydrogenase</fullName>
    </submittedName>
</protein>
<dbReference type="AlphaFoldDB" id="A0A4Q2RD16"/>
<evidence type="ECO:0000259" key="6">
    <source>
        <dbReference type="Pfam" id="PF02826"/>
    </source>
</evidence>
<dbReference type="InterPro" id="IPR036291">
    <property type="entry name" value="NAD(P)-bd_dom_sf"/>
</dbReference>
<dbReference type="Gene3D" id="3.40.50.720">
    <property type="entry name" value="NAD(P)-binding Rossmann-like Domain"/>
    <property type="match status" value="2"/>
</dbReference>
<keyword evidence="3" id="KW-0520">NAD</keyword>
<feature type="domain" description="D-isomer specific 2-hydroxyacid dehydrogenase NAD-binding" evidence="6">
    <location>
        <begin position="102"/>
        <end position="274"/>
    </location>
</feature>
<dbReference type="Proteomes" id="UP000289411">
    <property type="component" value="Unassembled WGS sequence"/>
</dbReference>
<keyword evidence="1" id="KW-0521">NADP</keyword>
<dbReference type="SUPFAM" id="SSF51735">
    <property type="entry name" value="NAD(P)-binding Rossmann-fold domains"/>
    <property type="match status" value="1"/>
</dbReference>
<dbReference type="GO" id="GO:0005829">
    <property type="term" value="C:cytosol"/>
    <property type="evidence" value="ECO:0007669"/>
    <property type="project" value="TreeGrafter"/>
</dbReference>
<keyword evidence="8" id="KW-1185">Reference proteome</keyword>
<gene>
    <name evidence="7" type="ORF">D3272_15630</name>
</gene>
<dbReference type="GO" id="GO:0016618">
    <property type="term" value="F:hydroxypyruvate reductase [NAD(P)H] activity"/>
    <property type="evidence" value="ECO:0007669"/>
    <property type="project" value="TreeGrafter"/>
</dbReference>
<keyword evidence="2 4" id="KW-0560">Oxidoreductase</keyword>
<evidence type="ECO:0000313" key="8">
    <source>
        <dbReference type="Proteomes" id="UP000289411"/>
    </source>
</evidence>
<dbReference type="InterPro" id="IPR006139">
    <property type="entry name" value="D-isomer_2_OHA_DH_cat_dom"/>
</dbReference>
<dbReference type="GO" id="GO:0030267">
    <property type="term" value="F:glyoxylate reductase (NADPH) activity"/>
    <property type="evidence" value="ECO:0007669"/>
    <property type="project" value="TreeGrafter"/>
</dbReference>
<dbReference type="OrthoDB" id="9793626at2"/>
<feature type="domain" description="D-isomer specific 2-hydroxyacid dehydrogenase catalytic" evidence="5">
    <location>
        <begin position="19"/>
        <end position="305"/>
    </location>
</feature>
<evidence type="ECO:0000256" key="1">
    <source>
        <dbReference type="ARBA" id="ARBA00022857"/>
    </source>
</evidence>
<dbReference type="SUPFAM" id="SSF52283">
    <property type="entry name" value="Formate/glycerate dehydrogenase catalytic domain-like"/>
    <property type="match status" value="1"/>
</dbReference>
<organism evidence="7 8">
    <name type="scientific">Lichenibacterium ramalinae</name>
    <dbReference type="NCBI Taxonomy" id="2316527"/>
    <lineage>
        <taxon>Bacteria</taxon>
        <taxon>Pseudomonadati</taxon>
        <taxon>Pseudomonadota</taxon>
        <taxon>Alphaproteobacteria</taxon>
        <taxon>Hyphomicrobiales</taxon>
        <taxon>Lichenihabitantaceae</taxon>
        <taxon>Lichenibacterium</taxon>
    </lineage>
</organism>
<dbReference type="PANTHER" id="PTHR10996">
    <property type="entry name" value="2-HYDROXYACID DEHYDROGENASE-RELATED"/>
    <property type="match status" value="1"/>
</dbReference>
<evidence type="ECO:0000259" key="5">
    <source>
        <dbReference type="Pfam" id="PF00389"/>
    </source>
</evidence>
<proteinExistence type="inferred from homology"/>
<evidence type="ECO:0000256" key="4">
    <source>
        <dbReference type="RuleBase" id="RU003719"/>
    </source>
</evidence>
<evidence type="ECO:0000313" key="7">
    <source>
        <dbReference type="EMBL" id="RYB03733.1"/>
    </source>
</evidence>
<dbReference type="CDD" id="cd12156">
    <property type="entry name" value="HPPR"/>
    <property type="match status" value="1"/>
</dbReference>
<comment type="caution">
    <text evidence="7">The sequence shown here is derived from an EMBL/GenBank/DDBJ whole genome shotgun (WGS) entry which is preliminary data.</text>
</comment>
<dbReference type="FunFam" id="3.40.50.720:FF:000213">
    <property type="entry name" value="Putative 2-hydroxyacid dehydrogenase"/>
    <property type="match status" value="1"/>
</dbReference>
<name>A0A4Q2RD16_9HYPH</name>
<dbReference type="InterPro" id="IPR050223">
    <property type="entry name" value="D-isomer_2-hydroxyacid_DH"/>
</dbReference>
<reference evidence="7 8" key="2">
    <citation type="submission" date="2019-02" db="EMBL/GenBank/DDBJ databases">
        <title>'Lichenibacterium ramalinii' gen. nov. sp. nov., 'Lichenibacterium minor' gen. nov. sp. nov.</title>
        <authorList>
            <person name="Pankratov T."/>
        </authorList>
    </citation>
    <scope>NUCLEOTIDE SEQUENCE [LARGE SCALE GENOMIC DNA]</scope>
    <source>
        <strain evidence="7 8">RmlP001</strain>
    </source>
</reference>
<dbReference type="Pfam" id="PF00389">
    <property type="entry name" value="2-Hacid_dh"/>
    <property type="match status" value="1"/>
</dbReference>
<dbReference type="GO" id="GO:0051287">
    <property type="term" value="F:NAD binding"/>
    <property type="evidence" value="ECO:0007669"/>
    <property type="project" value="InterPro"/>
</dbReference>
<evidence type="ECO:0000256" key="3">
    <source>
        <dbReference type="ARBA" id="ARBA00023027"/>
    </source>
</evidence>
<dbReference type="PANTHER" id="PTHR10996:SF178">
    <property type="entry name" value="2-HYDROXYACID DEHYDROGENASE YGL185C-RELATED"/>
    <property type="match status" value="1"/>
</dbReference>
<dbReference type="Pfam" id="PF02826">
    <property type="entry name" value="2-Hacid_dh_C"/>
    <property type="match status" value="1"/>
</dbReference>
<evidence type="ECO:0000256" key="2">
    <source>
        <dbReference type="ARBA" id="ARBA00023002"/>
    </source>
</evidence>